<name>U2M4V7_9FIRM</name>
<dbReference type="eggNOG" id="COG1313">
    <property type="taxonomic scope" value="Bacteria"/>
</dbReference>
<dbReference type="SFLD" id="SFLDS00029">
    <property type="entry name" value="Radical_SAM"/>
    <property type="match status" value="1"/>
</dbReference>
<dbReference type="GO" id="GO:0003824">
    <property type="term" value="F:catalytic activity"/>
    <property type="evidence" value="ECO:0007669"/>
    <property type="project" value="InterPro"/>
</dbReference>
<gene>
    <name evidence="7" type="ORF">RUMCAL_00856</name>
</gene>
<feature type="domain" description="Radical SAM core" evidence="6">
    <location>
        <begin position="56"/>
        <end position="156"/>
    </location>
</feature>
<evidence type="ECO:0000256" key="4">
    <source>
        <dbReference type="ARBA" id="ARBA00023014"/>
    </source>
</evidence>
<dbReference type="HOGENOM" id="CLU_062674_0_1_9"/>
<evidence type="ECO:0000256" key="3">
    <source>
        <dbReference type="ARBA" id="ARBA00023004"/>
    </source>
</evidence>
<protein>
    <submittedName>
        <fullName evidence="7">Radical SAM domain protein</fullName>
    </submittedName>
</protein>
<dbReference type="PANTHER" id="PTHR43075:SF1">
    <property type="entry name" value="FORMATE LYASE ACTIVATING ENZYME, PUTATIVE (AFU_ORTHOLOGUE AFUA_2G15630)-RELATED"/>
    <property type="match status" value="1"/>
</dbReference>
<proteinExistence type="predicted"/>
<dbReference type="InterPro" id="IPR016431">
    <property type="entry name" value="Pyrv-formate_lyase-activ_prd"/>
</dbReference>
<dbReference type="InterPro" id="IPR040085">
    <property type="entry name" value="MJ0674-like"/>
</dbReference>
<dbReference type="CDD" id="cd01335">
    <property type="entry name" value="Radical_SAM"/>
    <property type="match status" value="1"/>
</dbReference>
<keyword evidence="1 5" id="KW-0949">S-adenosyl-L-methionine</keyword>
<keyword evidence="3 5" id="KW-0408">Iron</keyword>
<dbReference type="STRING" id="411473.RUMCAL_00856"/>
<evidence type="ECO:0000256" key="1">
    <source>
        <dbReference type="ARBA" id="ARBA00022691"/>
    </source>
</evidence>
<feature type="binding site" evidence="5">
    <location>
        <position position="65"/>
    </location>
    <ligand>
        <name>[4Fe-4S] cluster</name>
        <dbReference type="ChEBI" id="CHEBI:49883"/>
        <note>4Fe-4S-S-AdoMet</note>
    </ligand>
</feature>
<dbReference type="InterPro" id="IPR007197">
    <property type="entry name" value="rSAM"/>
</dbReference>
<dbReference type="SFLD" id="SFLDG01099">
    <property type="entry name" value="Uncharacterised_Radical_SAM_Su"/>
    <property type="match status" value="1"/>
</dbReference>
<evidence type="ECO:0000313" key="8">
    <source>
        <dbReference type="Proteomes" id="UP000016662"/>
    </source>
</evidence>
<feature type="binding site" evidence="5">
    <location>
        <position position="61"/>
    </location>
    <ligand>
        <name>[4Fe-4S] cluster</name>
        <dbReference type="ChEBI" id="CHEBI:49883"/>
        <note>4Fe-4S-S-AdoMet</note>
    </ligand>
</feature>
<sequence>MSFDAAHCTLCPRRCGADREKGVGLCHCGTKIRIARAALHPWEEPCISGRHGSGTVFFSGCALGCVFCQNRKISRQAVGKAVTVTQLAESFLKLQEQQAHNINLVTGSHYTPWIVQALELAKPKLHIPVVWNCGGYESPEILHMLEGLVDIYLPDLKFYTLETAGAYANCPDYFSVAAKAIPEMFRQVGKPVWNGDLLERGLVVRHLVLPAHRKESMQLLDWLAAALPTDAFLLSLMGQYTPPEMPLSDKHLNRRIATFEYESVRKHAVQLGLNGYGQERSSASAGYTPDFQTESL</sequence>
<dbReference type="EMBL" id="AWVF01000096">
    <property type="protein sequence ID" value="ERJ96774.1"/>
    <property type="molecule type" value="Genomic_DNA"/>
</dbReference>
<comment type="caution">
    <text evidence="7">The sequence shown here is derived from an EMBL/GenBank/DDBJ whole genome shotgun (WGS) entry which is preliminary data.</text>
</comment>
<dbReference type="PANTHER" id="PTHR43075">
    <property type="entry name" value="FORMATE LYASE ACTIVATING ENZYME, PUTATIVE (AFU_ORTHOLOGUE AFUA_2G15630)-RELATED"/>
    <property type="match status" value="1"/>
</dbReference>
<dbReference type="PIRSF" id="PIRSF004869">
    <property type="entry name" value="PflX_prd"/>
    <property type="match status" value="1"/>
</dbReference>
<dbReference type="GO" id="GO:0046872">
    <property type="term" value="F:metal ion binding"/>
    <property type="evidence" value="ECO:0007669"/>
    <property type="project" value="UniProtKB-KW"/>
</dbReference>
<dbReference type="Proteomes" id="UP000016662">
    <property type="component" value="Unassembled WGS sequence"/>
</dbReference>
<organism evidence="7 8">
    <name type="scientific">Ruminococcus callidus ATCC 27760</name>
    <dbReference type="NCBI Taxonomy" id="411473"/>
    <lineage>
        <taxon>Bacteria</taxon>
        <taxon>Bacillati</taxon>
        <taxon>Bacillota</taxon>
        <taxon>Clostridia</taxon>
        <taxon>Eubacteriales</taxon>
        <taxon>Oscillospiraceae</taxon>
        <taxon>Ruminococcus</taxon>
    </lineage>
</organism>
<evidence type="ECO:0000256" key="2">
    <source>
        <dbReference type="ARBA" id="ARBA00022723"/>
    </source>
</evidence>
<evidence type="ECO:0000259" key="6">
    <source>
        <dbReference type="Pfam" id="PF04055"/>
    </source>
</evidence>
<dbReference type="RefSeq" id="WP_021682318.1">
    <property type="nucleotide sequence ID" value="NZ_KI260408.1"/>
</dbReference>
<dbReference type="AlphaFoldDB" id="U2M4V7"/>
<dbReference type="InterPro" id="IPR058240">
    <property type="entry name" value="rSAM_sf"/>
</dbReference>
<dbReference type="OrthoDB" id="9781783at2"/>
<evidence type="ECO:0000313" key="7">
    <source>
        <dbReference type="EMBL" id="ERJ96774.1"/>
    </source>
</evidence>
<dbReference type="GO" id="GO:0051536">
    <property type="term" value="F:iron-sulfur cluster binding"/>
    <property type="evidence" value="ECO:0007669"/>
    <property type="project" value="UniProtKB-KW"/>
</dbReference>
<keyword evidence="4 5" id="KW-0411">Iron-sulfur</keyword>
<accession>U2M4V7</accession>
<dbReference type="InterPro" id="IPR013785">
    <property type="entry name" value="Aldolase_TIM"/>
</dbReference>
<feature type="binding site" evidence="5">
    <location>
        <position position="68"/>
    </location>
    <ligand>
        <name>[4Fe-4S] cluster</name>
        <dbReference type="ChEBI" id="CHEBI:49883"/>
        <note>4Fe-4S-S-AdoMet</note>
    </ligand>
</feature>
<dbReference type="Gene3D" id="3.20.20.70">
    <property type="entry name" value="Aldolase class I"/>
    <property type="match status" value="1"/>
</dbReference>
<dbReference type="Pfam" id="PF04055">
    <property type="entry name" value="Radical_SAM"/>
    <property type="match status" value="1"/>
</dbReference>
<keyword evidence="8" id="KW-1185">Reference proteome</keyword>
<keyword evidence="2 5" id="KW-0479">Metal-binding</keyword>
<dbReference type="PATRIC" id="fig|411473.3.peg.702"/>
<evidence type="ECO:0000256" key="5">
    <source>
        <dbReference type="PIRSR" id="PIRSR004869-50"/>
    </source>
</evidence>
<reference evidence="7 8" key="1">
    <citation type="submission" date="2013-07" db="EMBL/GenBank/DDBJ databases">
        <authorList>
            <person name="Weinstock G."/>
            <person name="Sodergren E."/>
            <person name="Wylie T."/>
            <person name="Fulton L."/>
            <person name="Fulton R."/>
            <person name="Fronick C."/>
            <person name="O'Laughlin M."/>
            <person name="Godfrey J."/>
            <person name="Miner T."/>
            <person name="Herter B."/>
            <person name="Appelbaum E."/>
            <person name="Cordes M."/>
            <person name="Lek S."/>
            <person name="Wollam A."/>
            <person name="Pepin K.H."/>
            <person name="Palsikar V.B."/>
            <person name="Mitreva M."/>
            <person name="Wilson R.K."/>
        </authorList>
    </citation>
    <scope>NUCLEOTIDE SEQUENCE [LARGE SCALE GENOMIC DNA]</scope>
    <source>
        <strain evidence="7 8">ATCC 27760</strain>
    </source>
</reference>
<comment type="cofactor">
    <cofactor evidence="5">
        <name>[4Fe-4S] cluster</name>
        <dbReference type="ChEBI" id="CHEBI:49883"/>
    </cofactor>
    <text evidence="5">Binds 1 [4Fe-4S] cluster. The cluster is coordinated with 3 cysteines and an exchangeable S-adenosyl-L-methionine.</text>
</comment>
<dbReference type="SUPFAM" id="SSF102114">
    <property type="entry name" value="Radical SAM enzymes"/>
    <property type="match status" value="1"/>
</dbReference>